<proteinExistence type="predicted"/>
<keyword evidence="3" id="KW-1185">Reference proteome</keyword>
<organism evidence="2 3">
    <name type="scientific">Parasponia andersonii</name>
    <name type="common">Sponia andersonii</name>
    <dbReference type="NCBI Taxonomy" id="3476"/>
    <lineage>
        <taxon>Eukaryota</taxon>
        <taxon>Viridiplantae</taxon>
        <taxon>Streptophyta</taxon>
        <taxon>Embryophyta</taxon>
        <taxon>Tracheophyta</taxon>
        <taxon>Spermatophyta</taxon>
        <taxon>Magnoliopsida</taxon>
        <taxon>eudicotyledons</taxon>
        <taxon>Gunneridae</taxon>
        <taxon>Pentapetalae</taxon>
        <taxon>rosids</taxon>
        <taxon>fabids</taxon>
        <taxon>Rosales</taxon>
        <taxon>Cannabaceae</taxon>
        <taxon>Parasponia</taxon>
    </lineage>
</organism>
<dbReference type="EMBL" id="JXTB01000142">
    <property type="protein sequence ID" value="PON59172.1"/>
    <property type="molecule type" value="Genomic_DNA"/>
</dbReference>
<protein>
    <submittedName>
        <fullName evidence="2">Uncharacterized protein</fullName>
    </submittedName>
</protein>
<comment type="caution">
    <text evidence="2">The sequence shown here is derived from an EMBL/GenBank/DDBJ whole genome shotgun (WGS) entry which is preliminary data.</text>
</comment>
<reference evidence="3" key="1">
    <citation type="submission" date="2016-06" db="EMBL/GenBank/DDBJ databases">
        <title>Parallel loss of symbiosis genes in relatives of nitrogen-fixing non-legume Parasponia.</title>
        <authorList>
            <person name="Van Velzen R."/>
            <person name="Holmer R."/>
            <person name="Bu F."/>
            <person name="Rutten L."/>
            <person name="Van Zeijl A."/>
            <person name="Liu W."/>
            <person name="Santuari L."/>
            <person name="Cao Q."/>
            <person name="Sharma T."/>
            <person name="Shen D."/>
            <person name="Roswanjaya Y."/>
            <person name="Wardhani T."/>
            <person name="Kalhor M.S."/>
            <person name="Jansen J."/>
            <person name="Van den Hoogen J."/>
            <person name="Gungor B."/>
            <person name="Hartog M."/>
            <person name="Hontelez J."/>
            <person name="Verver J."/>
            <person name="Yang W.-C."/>
            <person name="Schijlen E."/>
            <person name="Repin R."/>
            <person name="Schilthuizen M."/>
            <person name="Schranz E."/>
            <person name="Heidstra R."/>
            <person name="Miyata K."/>
            <person name="Fedorova E."/>
            <person name="Kohlen W."/>
            <person name="Bisseling T."/>
            <person name="Smit S."/>
            <person name="Geurts R."/>
        </authorList>
    </citation>
    <scope>NUCLEOTIDE SEQUENCE [LARGE SCALE GENOMIC DNA]</scope>
    <source>
        <strain evidence="3">cv. WU1-14</strain>
    </source>
</reference>
<feature type="compositionally biased region" description="Polar residues" evidence="1">
    <location>
        <begin position="1"/>
        <end position="10"/>
    </location>
</feature>
<sequence length="129" mass="14394">MAPSRITTRSTRPDVKGSSREARPGLEQKLDQMLAALVETNQKAEMAHKAVLGLKDEVAEVHRDNARLEELLASEARSRQREDFDEEVQQESRGQLPIETPAPSRSRMQGWQSRPCEKSIGRPSSIGSS</sequence>
<dbReference type="Proteomes" id="UP000237105">
    <property type="component" value="Unassembled WGS sequence"/>
</dbReference>
<evidence type="ECO:0000313" key="3">
    <source>
        <dbReference type="Proteomes" id="UP000237105"/>
    </source>
</evidence>
<evidence type="ECO:0000313" key="2">
    <source>
        <dbReference type="EMBL" id="PON59172.1"/>
    </source>
</evidence>
<feature type="region of interest" description="Disordered" evidence="1">
    <location>
        <begin position="1"/>
        <end position="27"/>
    </location>
</feature>
<evidence type="ECO:0000256" key="1">
    <source>
        <dbReference type="SAM" id="MobiDB-lite"/>
    </source>
</evidence>
<feature type="region of interest" description="Disordered" evidence="1">
    <location>
        <begin position="73"/>
        <end position="129"/>
    </location>
</feature>
<accession>A0A2P5CDP1</accession>
<feature type="compositionally biased region" description="Basic and acidic residues" evidence="1">
    <location>
        <begin position="11"/>
        <end position="27"/>
    </location>
</feature>
<name>A0A2P5CDP1_PARAD</name>
<gene>
    <name evidence="2" type="ORF">PanWU01x14_160990</name>
</gene>
<dbReference type="AlphaFoldDB" id="A0A2P5CDP1"/>
<feature type="compositionally biased region" description="Basic and acidic residues" evidence="1">
    <location>
        <begin position="73"/>
        <end position="82"/>
    </location>
</feature>